<dbReference type="Gene3D" id="3.30.428.10">
    <property type="entry name" value="HIT-like"/>
    <property type="match status" value="1"/>
</dbReference>
<sequence length="332" mass="36857">MSPFDQPLMLMELLGRRSPAPAHNVAQRILGSAWWAGFSFNGITAYGDGHDSLIGGDALSDGERDALLELCRQRLDAFREQRGEEVFAHRSPISGSVNTGRLRRHQQPAGPLLPLQRQQARRLFAYARGRTDFRGVQASYGHREAGCVLCALEGSGRVLLENELALCIADAYPVSGGHSLVIPRRHDADGMTLHQPEWNAVVELLRKRRERLSSQDEAISGWNVGLNSGEAAGQSVFHAHWHLIPRREGDCEQSRGGVRGGGFVNDRDLENELERASSSELRTTDWIHHRDYMTLTASMPTLHLEGLQTQQLSYHSPKSAVRPVSHKAQGQE</sequence>
<keyword evidence="3" id="KW-0489">Methyltransferase</keyword>
<evidence type="ECO:0000256" key="1">
    <source>
        <dbReference type="PROSITE-ProRule" id="PRU00464"/>
    </source>
</evidence>
<gene>
    <name evidence="3" type="ORF">VB738_11090</name>
</gene>
<dbReference type="PANTHER" id="PTHR42997">
    <property type="entry name" value="HIT FAMILY HYDROLASE"/>
    <property type="match status" value="1"/>
</dbReference>
<evidence type="ECO:0000313" key="3">
    <source>
        <dbReference type="EMBL" id="MEA5391800.1"/>
    </source>
</evidence>
<organism evidence="3 4">
    <name type="scientific">Cyanobium gracile UHCC 0139</name>
    <dbReference type="NCBI Taxonomy" id="3110308"/>
    <lineage>
        <taxon>Bacteria</taxon>
        <taxon>Bacillati</taxon>
        <taxon>Cyanobacteriota</taxon>
        <taxon>Cyanophyceae</taxon>
        <taxon>Synechococcales</taxon>
        <taxon>Prochlorococcaceae</taxon>
        <taxon>Cyanobium</taxon>
    </lineage>
</organism>
<reference evidence="3 4" key="1">
    <citation type="submission" date="2023-12" db="EMBL/GenBank/DDBJ databases">
        <title>Baltic Sea Cyanobacteria.</title>
        <authorList>
            <person name="Delbaje E."/>
            <person name="Fewer D.P."/>
            <person name="Shishido T.K."/>
        </authorList>
    </citation>
    <scope>NUCLEOTIDE SEQUENCE [LARGE SCALE GENOMIC DNA]</scope>
    <source>
        <strain evidence="3 4">UHCC 0139</strain>
    </source>
</reference>
<dbReference type="InterPro" id="IPR052908">
    <property type="entry name" value="AP-4-A_phosphorylase"/>
</dbReference>
<dbReference type="PROSITE" id="PS51084">
    <property type="entry name" value="HIT_2"/>
    <property type="match status" value="1"/>
</dbReference>
<protein>
    <submittedName>
        <fullName evidence="3">HIT family protein</fullName>
        <ecNumber evidence="3">2.1.1.-</ecNumber>
    </submittedName>
</protein>
<evidence type="ECO:0000259" key="2">
    <source>
        <dbReference type="PROSITE" id="PS51084"/>
    </source>
</evidence>
<dbReference type="InterPro" id="IPR036265">
    <property type="entry name" value="HIT-like_sf"/>
</dbReference>
<dbReference type="EC" id="2.1.1.-" evidence="3"/>
<name>A0ABU5RVI2_9CYAN</name>
<dbReference type="InterPro" id="IPR011146">
    <property type="entry name" value="HIT-like"/>
</dbReference>
<keyword evidence="4" id="KW-1185">Reference proteome</keyword>
<dbReference type="Proteomes" id="UP001304461">
    <property type="component" value="Unassembled WGS sequence"/>
</dbReference>
<feature type="domain" description="HIT" evidence="2">
    <location>
        <begin position="145"/>
        <end position="253"/>
    </location>
</feature>
<accession>A0ABU5RVI2</accession>
<dbReference type="EMBL" id="JAYGHX010000006">
    <property type="protein sequence ID" value="MEA5391800.1"/>
    <property type="molecule type" value="Genomic_DNA"/>
</dbReference>
<comment type="caution">
    <text evidence="3">The sequence shown here is derived from an EMBL/GenBank/DDBJ whole genome shotgun (WGS) entry which is preliminary data.</text>
</comment>
<proteinExistence type="predicted"/>
<dbReference type="GO" id="GO:0008168">
    <property type="term" value="F:methyltransferase activity"/>
    <property type="evidence" value="ECO:0007669"/>
    <property type="project" value="UniProtKB-KW"/>
</dbReference>
<dbReference type="PANTHER" id="PTHR42997:SF1">
    <property type="entry name" value="AP-4-A PHOSPHORYLASE"/>
    <property type="match status" value="1"/>
</dbReference>
<keyword evidence="3" id="KW-0808">Transferase</keyword>
<dbReference type="SUPFAM" id="SSF54197">
    <property type="entry name" value="HIT-like"/>
    <property type="match status" value="1"/>
</dbReference>
<feature type="short sequence motif" description="Histidine triad motif" evidence="1">
    <location>
        <begin position="238"/>
        <end position="242"/>
    </location>
</feature>
<dbReference type="GO" id="GO:0032259">
    <property type="term" value="P:methylation"/>
    <property type="evidence" value="ECO:0007669"/>
    <property type="project" value="UniProtKB-KW"/>
</dbReference>
<evidence type="ECO:0000313" key="4">
    <source>
        <dbReference type="Proteomes" id="UP001304461"/>
    </source>
</evidence>
<dbReference type="Pfam" id="PF01230">
    <property type="entry name" value="HIT"/>
    <property type="match status" value="1"/>
</dbReference>